<accession>A0A7W7HHV8</accession>
<name>A0A7W7HHV8_9ACTN</name>
<evidence type="ECO:0000313" key="1">
    <source>
        <dbReference type="EMBL" id="MBB4750853.1"/>
    </source>
</evidence>
<reference evidence="1 2" key="1">
    <citation type="submission" date="2020-08" db="EMBL/GenBank/DDBJ databases">
        <title>Sequencing the genomes of 1000 actinobacteria strains.</title>
        <authorList>
            <person name="Klenk H.-P."/>
        </authorList>
    </citation>
    <scope>NUCLEOTIDE SEQUENCE [LARGE SCALE GENOMIC DNA]</scope>
    <source>
        <strain evidence="1 2">DSM 43150</strain>
    </source>
</reference>
<dbReference type="AlphaFoldDB" id="A0A7W7HHV8"/>
<sequence length="30" mass="3565">MIMRLERRSRGMRPGMRVLGINAQTYRSVE</sequence>
<proteinExistence type="predicted"/>
<gene>
    <name evidence="1" type="ORF">BJ964_005014</name>
</gene>
<organism evidence="1 2">
    <name type="scientific">Actinoplanes lobatus</name>
    <dbReference type="NCBI Taxonomy" id="113568"/>
    <lineage>
        <taxon>Bacteria</taxon>
        <taxon>Bacillati</taxon>
        <taxon>Actinomycetota</taxon>
        <taxon>Actinomycetes</taxon>
        <taxon>Micromonosporales</taxon>
        <taxon>Micromonosporaceae</taxon>
        <taxon>Actinoplanes</taxon>
    </lineage>
</organism>
<comment type="caution">
    <text evidence="1">The sequence shown here is derived from an EMBL/GenBank/DDBJ whole genome shotgun (WGS) entry which is preliminary data.</text>
</comment>
<protein>
    <submittedName>
        <fullName evidence="1">Uncharacterized protein</fullName>
    </submittedName>
</protein>
<dbReference type="EMBL" id="JACHNC010000001">
    <property type="protein sequence ID" value="MBB4750853.1"/>
    <property type="molecule type" value="Genomic_DNA"/>
</dbReference>
<dbReference type="Proteomes" id="UP000590511">
    <property type="component" value="Unassembled WGS sequence"/>
</dbReference>
<evidence type="ECO:0000313" key="2">
    <source>
        <dbReference type="Proteomes" id="UP000590511"/>
    </source>
</evidence>